<dbReference type="PANTHER" id="PTHR48228:SF4">
    <property type="entry name" value="BLR3030 PROTEIN"/>
    <property type="match status" value="1"/>
</dbReference>
<dbReference type="EMBL" id="LUUB01000071">
    <property type="protein sequence ID" value="OAF07032.1"/>
    <property type="molecule type" value="Genomic_DNA"/>
</dbReference>
<dbReference type="SUPFAM" id="SSF89796">
    <property type="entry name" value="CoA-transferase family III (CaiB/BaiF)"/>
    <property type="match status" value="2"/>
</dbReference>
<dbReference type="AlphaFoldDB" id="A0A176YJM2"/>
<name>A0A176YJM2_9BRAD</name>
<dbReference type="PANTHER" id="PTHR48228">
    <property type="entry name" value="SUCCINYL-COA--D-CITRAMALATE COA-TRANSFERASE"/>
    <property type="match status" value="1"/>
</dbReference>
<dbReference type="STRING" id="1505087.AYJ54_18405"/>
<dbReference type="InterPro" id="IPR023606">
    <property type="entry name" value="CoA-Trfase_III_dom_1_sf"/>
</dbReference>
<organism evidence="1 2">
    <name type="scientific">Bradyrhizobium centrolobii</name>
    <dbReference type="NCBI Taxonomy" id="1505087"/>
    <lineage>
        <taxon>Bacteria</taxon>
        <taxon>Pseudomonadati</taxon>
        <taxon>Pseudomonadota</taxon>
        <taxon>Alphaproteobacteria</taxon>
        <taxon>Hyphomicrobiales</taxon>
        <taxon>Nitrobacteraceae</taxon>
        <taxon>Bradyrhizobium</taxon>
    </lineage>
</organism>
<proteinExistence type="predicted"/>
<protein>
    <submittedName>
        <fullName evidence="1">Carnitine dehydratase</fullName>
    </submittedName>
</protein>
<dbReference type="Gene3D" id="3.30.1540.10">
    <property type="entry name" value="formyl-coa transferase, domain 3"/>
    <property type="match status" value="1"/>
</dbReference>
<dbReference type="Gene3D" id="3.40.50.10540">
    <property type="entry name" value="Crotonobetainyl-coa:carnitine coa-transferase, domain 1"/>
    <property type="match status" value="2"/>
</dbReference>
<comment type="caution">
    <text evidence="1">The sequence shown here is derived from an EMBL/GenBank/DDBJ whole genome shotgun (WGS) entry which is preliminary data.</text>
</comment>
<sequence length="470" mass="50344">MQSPAGILSDIWTSAGGDAAALERVRLTGEEPQIPSSFRVAVAGQTTIAAAGLAAAEIWRLRSGEAQDVSVDMRHAVVECRSERYLRVDDKPPPPAWDAIAGVYRIGDNRFVRCHTNFPHHRDAVCKVLACEPEREKVQAALMQWKGEDFETAAYAAGGVVALMRSYDEWSALPQSRALAELPLVSIERIGDGPPKPWPRGLSKGDRPLAGLRVLDLSRVIAGPVAGRTLAAHGADVLLVSGPELPAIPWLTIDTGRGKLTTFVELKSEVGQAQLRDLLKEADIFSQGYRPRALAALGFSPEDAAGINPGIVYVTLSAYGHAGPWAERRGFDSLVQTTTGFNHAEGRAAGIDGPKELPAQMLDHATGYLMAFGAMMAKARQAREGGSWHVRVSLAQTGRWLWNLGRLEGGLNTPDIPGDAVHLAFIEAVPSGFGTLKAVSHSALLSKTPAQWSRPAMPLGSHPAQWPALS</sequence>
<evidence type="ECO:0000313" key="1">
    <source>
        <dbReference type="EMBL" id="OAF07032.1"/>
    </source>
</evidence>
<dbReference type="InterPro" id="IPR050509">
    <property type="entry name" value="CoA-transferase_III"/>
</dbReference>
<dbReference type="OrthoDB" id="9806585at2"/>
<evidence type="ECO:0000313" key="2">
    <source>
        <dbReference type="Proteomes" id="UP000076959"/>
    </source>
</evidence>
<accession>A0A176YJM2</accession>
<dbReference type="Pfam" id="PF02515">
    <property type="entry name" value="CoA_transf_3"/>
    <property type="match status" value="1"/>
</dbReference>
<reference evidence="1 2" key="1">
    <citation type="submission" date="2016-03" db="EMBL/GenBank/DDBJ databases">
        <title>Draft Genome Sequence of the Strain BR 10245 (Bradyrhizobium sp.) isolated from nodules of Centrolobium paraense.</title>
        <authorList>
            <person name="Simoes-Araujo J.L.Sr."/>
            <person name="Barauna A.C."/>
            <person name="Silva K."/>
            <person name="Zilli J.E."/>
        </authorList>
    </citation>
    <scope>NUCLEOTIDE SEQUENCE [LARGE SCALE GENOMIC DNA]</scope>
    <source>
        <strain evidence="1 2">BR 10245</strain>
    </source>
</reference>
<gene>
    <name evidence="1" type="ORF">AYJ54_18405</name>
</gene>
<dbReference type="Proteomes" id="UP000076959">
    <property type="component" value="Unassembled WGS sequence"/>
</dbReference>
<dbReference type="RefSeq" id="WP_063702490.1">
    <property type="nucleotide sequence ID" value="NZ_LUUB01000071.1"/>
</dbReference>
<keyword evidence="2" id="KW-1185">Reference proteome</keyword>
<dbReference type="GO" id="GO:0003824">
    <property type="term" value="F:catalytic activity"/>
    <property type="evidence" value="ECO:0007669"/>
    <property type="project" value="InterPro"/>
</dbReference>
<dbReference type="InterPro" id="IPR044855">
    <property type="entry name" value="CoA-Trfase_III_dom3_sf"/>
</dbReference>
<dbReference type="InterPro" id="IPR003673">
    <property type="entry name" value="CoA-Trfase_fam_III"/>
</dbReference>